<dbReference type="Pfam" id="PF12320">
    <property type="entry name" value="SbcD_C"/>
    <property type="match status" value="1"/>
</dbReference>
<keyword evidence="5 8" id="KW-0378">Hydrolase</keyword>
<comment type="caution">
    <text evidence="11">The sequence shown here is derived from an EMBL/GenBank/DDBJ whole genome shotgun (WGS) entry which is preliminary data.</text>
</comment>
<dbReference type="GO" id="GO:0006310">
    <property type="term" value="P:DNA recombination"/>
    <property type="evidence" value="ECO:0007669"/>
    <property type="project" value="UniProtKB-KW"/>
</dbReference>
<keyword evidence="12" id="KW-1185">Reference proteome</keyword>
<dbReference type="GO" id="GO:0006260">
    <property type="term" value="P:DNA replication"/>
    <property type="evidence" value="ECO:0007669"/>
    <property type="project" value="UniProtKB-KW"/>
</dbReference>
<dbReference type="Pfam" id="PF00149">
    <property type="entry name" value="Metallophos"/>
    <property type="match status" value="1"/>
</dbReference>
<reference evidence="11 12" key="1">
    <citation type="submission" date="2019-03" db="EMBL/GenBank/DDBJ databases">
        <title>Genomic Encyclopedia of Type Strains, Phase IV (KMG-IV): sequencing the most valuable type-strain genomes for metagenomic binning, comparative biology and taxonomic classification.</title>
        <authorList>
            <person name="Goeker M."/>
        </authorList>
    </citation>
    <scope>NUCLEOTIDE SEQUENCE [LARGE SCALE GENOMIC DNA]</scope>
    <source>
        <strain evidence="11 12">DSM 24979</strain>
    </source>
</reference>
<dbReference type="InterPro" id="IPR004843">
    <property type="entry name" value="Calcineurin-like_PHP"/>
</dbReference>
<evidence type="ECO:0000256" key="6">
    <source>
        <dbReference type="ARBA" id="ARBA00022839"/>
    </source>
</evidence>
<comment type="similarity">
    <text evidence="1 8">Belongs to the SbcD family.</text>
</comment>
<dbReference type="OrthoDB" id="9773856at2"/>
<proteinExistence type="inferred from homology"/>
<gene>
    <name evidence="8" type="primary">sbcD</name>
    <name evidence="11" type="ORF">EDD69_104134</name>
</gene>
<evidence type="ECO:0000256" key="7">
    <source>
        <dbReference type="ARBA" id="ARBA00023172"/>
    </source>
</evidence>
<comment type="function">
    <text evidence="8">SbcCD cleaves DNA hairpin structures. These structures can inhibit DNA replication and are intermediates in certain DNA recombination reactions. The complex acts as a 3'-&gt;5' double strand exonuclease that can open hairpins. It also has a 5' single-strand endonuclease activity.</text>
</comment>
<name>A0A4R1QFM7_9BACL</name>
<dbReference type="RefSeq" id="WP_132947843.1">
    <property type="nucleotide sequence ID" value="NZ_BSVG01000004.1"/>
</dbReference>
<evidence type="ECO:0000313" key="11">
    <source>
        <dbReference type="EMBL" id="TCL51081.1"/>
    </source>
</evidence>
<keyword evidence="7 8" id="KW-0233">DNA recombination</keyword>
<evidence type="ECO:0000259" key="10">
    <source>
        <dbReference type="Pfam" id="PF12320"/>
    </source>
</evidence>
<evidence type="ECO:0000256" key="3">
    <source>
        <dbReference type="ARBA" id="ARBA00013365"/>
    </source>
</evidence>
<keyword evidence="6 8" id="KW-0269">Exonuclease</keyword>
<dbReference type="InterPro" id="IPR004593">
    <property type="entry name" value="SbcD"/>
</dbReference>
<dbReference type="InterPro" id="IPR041796">
    <property type="entry name" value="Mre11_N"/>
</dbReference>
<keyword evidence="8" id="KW-0235">DNA replication</keyword>
<feature type="domain" description="Calcineurin-like phosphoesterase" evidence="9">
    <location>
        <begin position="1"/>
        <end position="224"/>
    </location>
</feature>
<dbReference type="CDD" id="cd00840">
    <property type="entry name" value="MPP_Mre11_N"/>
    <property type="match status" value="1"/>
</dbReference>
<evidence type="ECO:0000256" key="5">
    <source>
        <dbReference type="ARBA" id="ARBA00022801"/>
    </source>
</evidence>
<keyword evidence="4 8" id="KW-0540">Nuclease</keyword>
<protein>
    <recommendedName>
        <fullName evidence="3 8">Nuclease SbcCD subunit D</fullName>
    </recommendedName>
</protein>
<dbReference type="NCBIfam" id="TIGR00619">
    <property type="entry name" value="sbcd"/>
    <property type="match status" value="1"/>
</dbReference>
<evidence type="ECO:0000313" key="12">
    <source>
        <dbReference type="Proteomes" id="UP000295658"/>
    </source>
</evidence>
<dbReference type="PANTHER" id="PTHR30337:SF0">
    <property type="entry name" value="NUCLEASE SBCCD SUBUNIT D"/>
    <property type="match status" value="1"/>
</dbReference>
<accession>A0A4R1QFM7</accession>
<dbReference type="InterPro" id="IPR026843">
    <property type="entry name" value="SbcD_C"/>
</dbReference>
<evidence type="ECO:0000256" key="1">
    <source>
        <dbReference type="ARBA" id="ARBA00010555"/>
    </source>
</evidence>
<dbReference type="Proteomes" id="UP000295658">
    <property type="component" value="Unassembled WGS sequence"/>
</dbReference>
<evidence type="ECO:0000256" key="8">
    <source>
        <dbReference type="RuleBase" id="RU363069"/>
    </source>
</evidence>
<keyword evidence="8" id="KW-0255">Endonuclease</keyword>
<dbReference type="SUPFAM" id="SSF56300">
    <property type="entry name" value="Metallo-dependent phosphatases"/>
    <property type="match status" value="1"/>
</dbReference>
<dbReference type="InterPro" id="IPR050535">
    <property type="entry name" value="DNA_Repair-Maintenance_Comp"/>
</dbReference>
<evidence type="ECO:0000256" key="2">
    <source>
        <dbReference type="ARBA" id="ARBA00011322"/>
    </source>
</evidence>
<evidence type="ECO:0000259" key="9">
    <source>
        <dbReference type="Pfam" id="PF00149"/>
    </source>
</evidence>
<dbReference type="GO" id="GO:0008408">
    <property type="term" value="F:3'-5' exonuclease activity"/>
    <property type="evidence" value="ECO:0007669"/>
    <property type="project" value="InterPro"/>
</dbReference>
<dbReference type="EMBL" id="SLUL01000004">
    <property type="protein sequence ID" value="TCL51081.1"/>
    <property type="molecule type" value="Genomic_DNA"/>
</dbReference>
<dbReference type="PANTHER" id="PTHR30337">
    <property type="entry name" value="COMPONENT OF ATP-DEPENDENT DSDNA EXONUCLEASE"/>
    <property type="match status" value="1"/>
</dbReference>
<comment type="subunit">
    <text evidence="2 8">Heterodimer of SbcC and SbcD.</text>
</comment>
<evidence type="ECO:0000256" key="4">
    <source>
        <dbReference type="ARBA" id="ARBA00022722"/>
    </source>
</evidence>
<dbReference type="InterPro" id="IPR029052">
    <property type="entry name" value="Metallo-depent_PP-like"/>
</dbReference>
<feature type="domain" description="Nuclease SbcCD subunit D C-terminal" evidence="10">
    <location>
        <begin position="274"/>
        <end position="364"/>
    </location>
</feature>
<dbReference type="GO" id="GO:0004519">
    <property type="term" value="F:endonuclease activity"/>
    <property type="evidence" value="ECO:0007669"/>
    <property type="project" value="UniProtKB-KW"/>
</dbReference>
<dbReference type="AlphaFoldDB" id="A0A4R1QFM7"/>
<sequence>MRILHTADWHLGKTLEGRSRFSEQEQFIDELVTIVEKERVDAVLIAGDAFDSVNPPALAEQLFYESLARLSDYGKRPVIVIAGNHDHPDRLSAAATLAAKHSITLLGLPTTDVQAIYVPSCDETLMLAALPYPSESRLAELLSSENDERLLRERYDEKVRGIFAMMNESFRHDTVNVAMSHLYVAGGATSDSERPIEMGGAYTVSPESFPSQAQYVALGHLHRPQYVKHAAMPARYSGSPLAYSFSEVGYSKSVTIVDVRPKEQAIISEIPLSCGRPLVKWKATEGIAQVYRWIEEGKDRNAWIDLEIDVEHSLPIEEIHRLRKLYDGFVNIRPNYLTKEEIKTEARSNVPIETLFERFYERQTGGAKPTAELVQLFLELLVDEDEDGDEE</sequence>
<dbReference type="Gene3D" id="3.60.21.10">
    <property type="match status" value="1"/>
</dbReference>
<organism evidence="11 12">
    <name type="scientific">Thermolongibacillus altinsuensis</name>
    <dbReference type="NCBI Taxonomy" id="575256"/>
    <lineage>
        <taxon>Bacteria</taxon>
        <taxon>Bacillati</taxon>
        <taxon>Bacillota</taxon>
        <taxon>Bacilli</taxon>
        <taxon>Bacillales</taxon>
        <taxon>Anoxybacillaceae</taxon>
        <taxon>Thermolongibacillus</taxon>
    </lineage>
</organism>